<dbReference type="Proteomes" id="UP000217199">
    <property type="component" value="Unassembled WGS sequence"/>
</dbReference>
<accession>A0A286U848</accession>
<keyword evidence="2" id="KW-1185">Reference proteome</keyword>
<dbReference type="EMBL" id="NBII01000009">
    <property type="protein sequence ID" value="PAV15738.1"/>
    <property type="molecule type" value="Genomic_DNA"/>
</dbReference>
<evidence type="ECO:0000313" key="2">
    <source>
        <dbReference type="Proteomes" id="UP000217199"/>
    </source>
</evidence>
<sequence>MSASSKLKALAQSWPADPFRPNMQLQNFLRSLSAHPELSPQAVRAVEALRTNELQKKYPLSEKLLKPASRPLHYNQLVEGVHKSAQGIGRPWWKRFFEIW</sequence>
<gene>
    <name evidence="1" type="ORF">PNOK_0859600</name>
</gene>
<dbReference type="GO" id="GO:0034551">
    <property type="term" value="P:mitochondrial respiratory chain complex III assembly"/>
    <property type="evidence" value="ECO:0007669"/>
    <property type="project" value="TreeGrafter"/>
</dbReference>
<dbReference type="InParanoid" id="A0A286U848"/>
<evidence type="ECO:0000313" key="1">
    <source>
        <dbReference type="EMBL" id="PAV15738.1"/>
    </source>
</evidence>
<dbReference type="GO" id="GO:0061671">
    <property type="term" value="C:Cbp3p-Cbp6 complex"/>
    <property type="evidence" value="ECO:0007669"/>
    <property type="project" value="InterPro"/>
</dbReference>
<dbReference type="STRING" id="2282107.A0A286U848"/>
<comment type="caution">
    <text evidence="1">The sequence shown here is derived from an EMBL/GenBank/DDBJ whole genome shotgun (WGS) entry which is preliminary data.</text>
</comment>
<dbReference type="OrthoDB" id="2107880at2759"/>
<dbReference type="Pfam" id="PF20180">
    <property type="entry name" value="UQCC2_CBP6"/>
    <property type="match status" value="1"/>
</dbReference>
<reference evidence="1 2" key="1">
    <citation type="journal article" date="2017" name="Mol. Ecol.">
        <title>Comparative and population genomic landscape of Phellinus noxius: A hypervariable fungus causing root rot in trees.</title>
        <authorList>
            <person name="Chung C.L."/>
            <person name="Lee T.J."/>
            <person name="Akiba M."/>
            <person name="Lee H.H."/>
            <person name="Kuo T.H."/>
            <person name="Liu D."/>
            <person name="Ke H.M."/>
            <person name="Yokoi T."/>
            <person name="Roa M.B."/>
            <person name="Lu M.J."/>
            <person name="Chang Y.Y."/>
            <person name="Ann P.J."/>
            <person name="Tsai J.N."/>
            <person name="Chen C.Y."/>
            <person name="Tzean S.S."/>
            <person name="Ota Y."/>
            <person name="Hattori T."/>
            <person name="Sahashi N."/>
            <person name="Liou R.F."/>
            <person name="Kikuchi T."/>
            <person name="Tsai I.J."/>
        </authorList>
    </citation>
    <scope>NUCLEOTIDE SEQUENCE [LARGE SCALE GENOMIC DNA]</scope>
    <source>
        <strain evidence="1 2">FFPRI411160</strain>
    </source>
</reference>
<organism evidence="1 2">
    <name type="scientific">Pyrrhoderma noxium</name>
    <dbReference type="NCBI Taxonomy" id="2282107"/>
    <lineage>
        <taxon>Eukaryota</taxon>
        <taxon>Fungi</taxon>
        <taxon>Dikarya</taxon>
        <taxon>Basidiomycota</taxon>
        <taxon>Agaricomycotina</taxon>
        <taxon>Agaricomycetes</taxon>
        <taxon>Hymenochaetales</taxon>
        <taxon>Hymenochaetaceae</taxon>
        <taxon>Pyrrhoderma</taxon>
    </lineage>
</organism>
<name>A0A286U848_9AGAM</name>
<dbReference type="InterPro" id="IPR037653">
    <property type="entry name" value="Cbp6"/>
</dbReference>
<dbReference type="PANTHER" id="PTHR28250:SF1">
    <property type="entry name" value="CYTOCHROME B PRE-MRNA-PROCESSING PROTEIN 6"/>
    <property type="match status" value="1"/>
</dbReference>
<dbReference type="GO" id="GO:0043022">
    <property type="term" value="F:ribosome binding"/>
    <property type="evidence" value="ECO:0007669"/>
    <property type="project" value="InterPro"/>
</dbReference>
<proteinExistence type="predicted"/>
<dbReference type="AlphaFoldDB" id="A0A286U848"/>
<protein>
    <submittedName>
        <fullName evidence="1">Uncharacterized protein</fullName>
    </submittedName>
</protein>
<dbReference type="PANTHER" id="PTHR28250">
    <property type="entry name" value="CYTOCHROME B PRE-MRNA-PROCESSING PROTEIN 6"/>
    <property type="match status" value="1"/>
</dbReference>